<protein>
    <submittedName>
        <fullName evidence="2">Uncharacterized protein</fullName>
    </submittedName>
</protein>
<keyword evidence="3" id="KW-1185">Reference proteome</keyword>
<name>A0A4Y9ZHT4_9AGAM</name>
<proteinExistence type="predicted"/>
<evidence type="ECO:0000313" key="2">
    <source>
        <dbReference type="EMBL" id="TFY73567.1"/>
    </source>
</evidence>
<feature type="compositionally biased region" description="Polar residues" evidence="1">
    <location>
        <begin position="280"/>
        <end position="291"/>
    </location>
</feature>
<accession>A0A4Y9ZHT4</accession>
<evidence type="ECO:0000313" key="3">
    <source>
        <dbReference type="Proteomes" id="UP000298061"/>
    </source>
</evidence>
<sequence length="301" mass="32734">MDAATVELIGEERSSQLCDLADSTVFSNMDTDPLRETSAPRYAIESDDEEDEFNPLPSRAASSALKNLNVQIKGPSESSQLGGSLLVASGDAGKIWARGADLGEQQGAVYVNEHQVGLVFKPSWLNTTVLVSEVATGLPVWAMHSYAQTVIDFFKPSNIVLLDTYPYPTYITDSQVPFHEAPVRYLRTSGKTSPSSFMSLIYVSMNTSAPLSSPPVQATLLLLPSPRIASLRPSELTKPNMSSMYDEDASWASDLMQELHHTALSLIGEKPTSEWKLSKVKSQGHLSNNRSGDVGEGSMYI</sequence>
<comment type="caution">
    <text evidence="2">The sequence shown here is derived from an EMBL/GenBank/DDBJ whole genome shotgun (WGS) entry which is preliminary data.</text>
</comment>
<dbReference type="EMBL" id="SFCI01002738">
    <property type="protein sequence ID" value="TFY73567.1"/>
    <property type="molecule type" value="Genomic_DNA"/>
</dbReference>
<reference evidence="2 3" key="1">
    <citation type="submission" date="2019-02" db="EMBL/GenBank/DDBJ databases">
        <title>Genome sequencing of the rare red list fungi Hericium alpestre (H. flagellum).</title>
        <authorList>
            <person name="Buettner E."/>
            <person name="Kellner H."/>
        </authorList>
    </citation>
    <scope>NUCLEOTIDE SEQUENCE [LARGE SCALE GENOMIC DNA]</scope>
    <source>
        <strain evidence="2 3">DSM 108284</strain>
    </source>
</reference>
<organism evidence="2 3">
    <name type="scientific">Hericium alpestre</name>
    <dbReference type="NCBI Taxonomy" id="135208"/>
    <lineage>
        <taxon>Eukaryota</taxon>
        <taxon>Fungi</taxon>
        <taxon>Dikarya</taxon>
        <taxon>Basidiomycota</taxon>
        <taxon>Agaricomycotina</taxon>
        <taxon>Agaricomycetes</taxon>
        <taxon>Russulales</taxon>
        <taxon>Hericiaceae</taxon>
        <taxon>Hericium</taxon>
    </lineage>
</organism>
<dbReference type="OrthoDB" id="2546621at2759"/>
<dbReference type="Proteomes" id="UP000298061">
    <property type="component" value="Unassembled WGS sequence"/>
</dbReference>
<gene>
    <name evidence="2" type="ORF">EWM64_g10445</name>
</gene>
<evidence type="ECO:0000256" key="1">
    <source>
        <dbReference type="SAM" id="MobiDB-lite"/>
    </source>
</evidence>
<feature type="region of interest" description="Disordered" evidence="1">
    <location>
        <begin position="279"/>
        <end position="301"/>
    </location>
</feature>
<dbReference type="AlphaFoldDB" id="A0A4Y9ZHT4"/>